<evidence type="ECO:0000256" key="7">
    <source>
        <dbReference type="RuleBase" id="RU362111"/>
    </source>
</evidence>
<dbReference type="GO" id="GO:0046872">
    <property type="term" value="F:metal ion binding"/>
    <property type="evidence" value="ECO:0007669"/>
    <property type="project" value="UniProtKB-KW"/>
</dbReference>
<keyword evidence="4 7" id="KW-0648">Protein biosynthesis</keyword>
<evidence type="ECO:0000256" key="1">
    <source>
        <dbReference type="ARBA" id="ARBA00010759"/>
    </source>
</evidence>
<dbReference type="InterPro" id="IPR036821">
    <property type="entry name" value="Peptide_deformylase_sf"/>
</dbReference>
<dbReference type="HAMAP" id="MF_00163">
    <property type="entry name" value="Pep_deformylase"/>
    <property type="match status" value="1"/>
</dbReference>
<dbReference type="FunFam" id="3.90.45.10:FF:000003">
    <property type="entry name" value="Peptide deformylase"/>
    <property type="match status" value="1"/>
</dbReference>
<dbReference type="GO" id="GO:0006412">
    <property type="term" value="P:translation"/>
    <property type="evidence" value="ECO:0007669"/>
    <property type="project" value="UniProtKB-KW"/>
</dbReference>
<dbReference type="CDD" id="cd00487">
    <property type="entry name" value="Pep_deformylase"/>
    <property type="match status" value="1"/>
</dbReference>
<gene>
    <name evidence="8" type="ORF">HHI36_011952</name>
</gene>
<evidence type="ECO:0000313" key="8">
    <source>
        <dbReference type="EMBL" id="KAL3276579.1"/>
    </source>
</evidence>
<comment type="function">
    <text evidence="5 7">Removes the formyl group from the N-terminal Met of newly synthesized proteins.</text>
</comment>
<dbReference type="PANTHER" id="PTHR10458:SF2">
    <property type="entry name" value="PEPTIDE DEFORMYLASE, MITOCHONDRIAL"/>
    <property type="match status" value="1"/>
</dbReference>
<dbReference type="NCBIfam" id="NF001159">
    <property type="entry name" value="PRK00150.1-3"/>
    <property type="match status" value="1"/>
</dbReference>
<dbReference type="GO" id="GO:0042586">
    <property type="term" value="F:peptide deformylase activity"/>
    <property type="evidence" value="ECO:0007669"/>
    <property type="project" value="UniProtKB-EC"/>
</dbReference>
<evidence type="ECO:0000256" key="6">
    <source>
        <dbReference type="ARBA" id="ARBA00048875"/>
    </source>
</evidence>
<dbReference type="Pfam" id="PF01327">
    <property type="entry name" value="Pep_deformylase"/>
    <property type="match status" value="1"/>
</dbReference>
<dbReference type="InterPro" id="IPR023635">
    <property type="entry name" value="Peptide_deformylase"/>
</dbReference>
<organism evidence="8 9">
    <name type="scientific">Cryptolaemus montrouzieri</name>
    <dbReference type="NCBI Taxonomy" id="559131"/>
    <lineage>
        <taxon>Eukaryota</taxon>
        <taxon>Metazoa</taxon>
        <taxon>Ecdysozoa</taxon>
        <taxon>Arthropoda</taxon>
        <taxon>Hexapoda</taxon>
        <taxon>Insecta</taxon>
        <taxon>Pterygota</taxon>
        <taxon>Neoptera</taxon>
        <taxon>Endopterygota</taxon>
        <taxon>Coleoptera</taxon>
        <taxon>Polyphaga</taxon>
        <taxon>Cucujiformia</taxon>
        <taxon>Coccinelloidea</taxon>
        <taxon>Coccinellidae</taxon>
        <taxon>Scymninae</taxon>
        <taxon>Scymnini</taxon>
        <taxon>Cryptolaemus</taxon>
    </lineage>
</organism>
<name>A0ABD2NDI8_9CUCU</name>
<dbReference type="Gene3D" id="3.90.45.10">
    <property type="entry name" value="Peptide deformylase"/>
    <property type="match status" value="1"/>
</dbReference>
<comment type="catalytic activity">
    <reaction evidence="6 7">
        <text>N-terminal N-formyl-L-methionyl-[peptide] + H2O = N-terminal L-methionyl-[peptide] + formate</text>
        <dbReference type="Rhea" id="RHEA:24420"/>
        <dbReference type="Rhea" id="RHEA-COMP:10639"/>
        <dbReference type="Rhea" id="RHEA-COMP:10640"/>
        <dbReference type="ChEBI" id="CHEBI:15377"/>
        <dbReference type="ChEBI" id="CHEBI:15740"/>
        <dbReference type="ChEBI" id="CHEBI:49298"/>
        <dbReference type="ChEBI" id="CHEBI:64731"/>
        <dbReference type="EC" id="3.5.1.88"/>
    </reaction>
</comment>
<dbReference type="GO" id="GO:0005739">
    <property type="term" value="C:mitochondrion"/>
    <property type="evidence" value="ECO:0007669"/>
    <property type="project" value="UniProtKB-ARBA"/>
</dbReference>
<keyword evidence="3 7" id="KW-0378">Hydrolase</keyword>
<dbReference type="PRINTS" id="PR01576">
    <property type="entry name" value="PDEFORMYLASE"/>
</dbReference>
<evidence type="ECO:0000256" key="2">
    <source>
        <dbReference type="ARBA" id="ARBA00022723"/>
    </source>
</evidence>
<comment type="similarity">
    <text evidence="1 7">Belongs to the polypeptide deformylase family.</text>
</comment>
<comment type="caution">
    <text evidence="8">The sequence shown here is derived from an EMBL/GenBank/DDBJ whole genome shotgun (WGS) entry which is preliminary data.</text>
</comment>
<evidence type="ECO:0000256" key="5">
    <source>
        <dbReference type="ARBA" id="ARBA00037114"/>
    </source>
</evidence>
<proteinExistence type="inferred from homology"/>
<protein>
    <recommendedName>
        <fullName evidence="7">Peptide deformylase</fullName>
        <ecNumber evidence="7">3.5.1.88</ecNumber>
    </recommendedName>
</protein>
<sequence>MAIKLTNTHVGTIYSQTRLLSYKTLFSWYSGLLKPKPIKPPHKHIIQIGDPRLRAVSQPVPYDDIYTEKIQSLVKHLAGIFKKYNCIGLSAPQVGVQLRIFIMGLNEKSLQEYSPKERKLKEITLIKPMVIINPEVKILDFKKLVFSESCGSIKGFCADVPRYYSLELKGFNEIGEHINMNATGFTARIIQHEMDHLDGKLYTDSMDRKTLSCTCWEVVNDRNGKVELPYGPV</sequence>
<dbReference type="PIRSF" id="PIRSF004749">
    <property type="entry name" value="Pep_def"/>
    <property type="match status" value="1"/>
</dbReference>
<accession>A0ABD2NDI8</accession>
<keyword evidence="9" id="KW-1185">Reference proteome</keyword>
<evidence type="ECO:0000256" key="4">
    <source>
        <dbReference type="ARBA" id="ARBA00022917"/>
    </source>
</evidence>
<dbReference type="AlphaFoldDB" id="A0ABD2NDI8"/>
<evidence type="ECO:0000313" key="9">
    <source>
        <dbReference type="Proteomes" id="UP001516400"/>
    </source>
</evidence>
<evidence type="ECO:0000256" key="3">
    <source>
        <dbReference type="ARBA" id="ARBA00022801"/>
    </source>
</evidence>
<dbReference type="PANTHER" id="PTHR10458">
    <property type="entry name" value="PEPTIDE DEFORMYLASE"/>
    <property type="match status" value="1"/>
</dbReference>
<dbReference type="EC" id="3.5.1.88" evidence="7"/>
<keyword evidence="2 7" id="KW-0479">Metal-binding</keyword>
<dbReference type="SUPFAM" id="SSF56420">
    <property type="entry name" value="Peptide deformylase"/>
    <property type="match status" value="1"/>
</dbReference>
<dbReference type="Proteomes" id="UP001516400">
    <property type="component" value="Unassembled WGS sequence"/>
</dbReference>
<reference evidence="8 9" key="1">
    <citation type="journal article" date="2021" name="BMC Biol.">
        <title>Horizontally acquired antibacterial genes associated with adaptive radiation of ladybird beetles.</title>
        <authorList>
            <person name="Li H.S."/>
            <person name="Tang X.F."/>
            <person name="Huang Y.H."/>
            <person name="Xu Z.Y."/>
            <person name="Chen M.L."/>
            <person name="Du X.Y."/>
            <person name="Qiu B.Y."/>
            <person name="Chen P.T."/>
            <person name="Zhang W."/>
            <person name="Slipinski A."/>
            <person name="Escalona H.E."/>
            <person name="Waterhouse R.M."/>
            <person name="Zwick A."/>
            <person name="Pang H."/>
        </authorList>
    </citation>
    <scope>NUCLEOTIDE SEQUENCE [LARGE SCALE GENOMIC DNA]</scope>
    <source>
        <strain evidence="8">SYSU2018</strain>
    </source>
</reference>
<dbReference type="EMBL" id="JABFTP020000103">
    <property type="protein sequence ID" value="KAL3276579.1"/>
    <property type="molecule type" value="Genomic_DNA"/>
</dbReference>